<dbReference type="CDD" id="cd06849">
    <property type="entry name" value="lipoyl_domain"/>
    <property type="match status" value="1"/>
</dbReference>
<evidence type="ECO:0000256" key="1">
    <source>
        <dbReference type="ARBA" id="ARBA00001938"/>
    </source>
</evidence>
<dbReference type="PROSITE" id="PS00189">
    <property type="entry name" value="LIPOYL"/>
    <property type="match status" value="1"/>
</dbReference>
<evidence type="ECO:0000259" key="8">
    <source>
        <dbReference type="PROSITE" id="PS50968"/>
    </source>
</evidence>
<dbReference type="PROSITE" id="PS50968">
    <property type="entry name" value="BIOTINYL_LIPOYL"/>
    <property type="match status" value="1"/>
</dbReference>
<dbReference type="EC" id="2.3.1.-" evidence="6"/>
<dbReference type="AlphaFoldDB" id="H0E659"/>
<dbReference type="InterPro" id="IPR050743">
    <property type="entry name" value="2-oxoacid_DH_E2_comp"/>
</dbReference>
<evidence type="ECO:0000313" key="11">
    <source>
        <dbReference type="Proteomes" id="UP000005143"/>
    </source>
</evidence>
<dbReference type="SUPFAM" id="SSF47005">
    <property type="entry name" value="Peripheral subunit-binding domain of 2-oxo acid dehydrogenase complex"/>
    <property type="match status" value="1"/>
</dbReference>
<evidence type="ECO:0000256" key="4">
    <source>
        <dbReference type="ARBA" id="ARBA00022823"/>
    </source>
</evidence>
<dbReference type="InterPro" id="IPR011053">
    <property type="entry name" value="Single_hybrid_motif"/>
</dbReference>
<dbReference type="Gene3D" id="2.40.50.100">
    <property type="match status" value="1"/>
</dbReference>
<dbReference type="RefSeq" id="WP_007575091.1">
    <property type="nucleotide sequence ID" value="NZ_AGUD01000200.1"/>
</dbReference>
<keyword evidence="4 6" id="KW-0450">Lipoyl</keyword>
<keyword evidence="3 6" id="KW-0808">Transferase</keyword>
<name>H0E659_9ACTN</name>
<dbReference type="Pfam" id="PF00364">
    <property type="entry name" value="Biotin_lipoyl"/>
    <property type="match status" value="1"/>
</dbReference>
<dbReference type="Pfam" id="PF02817">
    <property type="entry name" value="E3_binding"/>
    <property type="match status" value="1"/>
</dbReference>
<dbReference type="PANTHER" id="PTHR43178">
    <property type="entry name" value="DIHYDROLIPOAMIDE ACETYLTRANSFERASE COMPONENT OF PYRUVATE DEHYDROGENASE COMPLEX"/>
    <property type="match status" value="1"/>
</dbReference>
<dbReference type="Pfam" id="PF00198">
    <property type="entry name" value="2-oxoacid_dh"/>
    <property type="match status" value="1"/>
</dbReference>
<evidence type="ECO:0000256" key="3">
    <source>
        <dbReference type="ARBA" id="ARBA00022679"/>
    </source>
</evidence>
<dbReference type="GO" id="GO:0005737">
    <property type="term" value="C:cytoplasm"/>
    <property type="evidence" value="ECO:0007669"/>
    <property type="project" value="TreeGrafter"/>
</dbReference>
<dbReference type="PANTHER" id="PTHR43178:SF5">
    <property type="entry name" value="LIPOAMIDE ACYLTRANSFERASE COMPONENT OF BRANCHED-CHAIN ALPHA-KETO ACID DEHYDROGENASE COMPLEX, MITOCHONDRIAL"/>
    <property type="match status" value="1"/>
</dbReference>
<dbReference type="GO" id="GO:0031405">
    <property type="term" value="F:lipoic acid binding"/>
    <property type="evidence" value="ECO:0007669"/>
    <property type="project" value="TreeGrafter"/>
</dbReference>
<dbReference type="Proteomes" id="UP000005143">
    <property type="component" value="Unassembled WGS sequence"/>
</dbReference>
<dbReference type="InterPro" id="IPR000089">
    <property type="entry name" value="Biotin_lipoyl"/>
</dbReference>
<dbReference type="SUPFAM" id="SSF52777">
    <property type="entry name" value="CoA-dependent acyltransferases"/>
    <property type="match status" value="1"/>
</dbReference>
<dbReference type="InterPro" id="IPR001078">
    <property type="entry name" value="2-oxoacid_DH_actylTfrase"/>
</dbReference>
<accession>H0E659</accession>
<evidence type="ECO:0000256" key="6">
    <source>
        <dbReference type="RuleBase" id="RU003423"/>
    </source>
</evidence>
<feature type="region of interest" description="Disordered" evidence="7">
    <location>
        <begin position="171"/>
        <end position="191"/>
    </location>
</feature>
<dbReference type="GO" id="GO:0016407">
    <property type="term" value="F:acetyltransferase activity"/>
    <property type="evidence" value="ECO:0007669"/>
    <property type="project" value="TreeGrafter"/>
</dbReference>
<dbReference type="SUPFAM" id="SSF51230">
    <property type="entry name" value="Single hybrid motif"/>
    <property type="match status" value="1"/>
</dbReference>
<protein>
    <recommendedName>
        <fullName evidence="6">Dihydrolipoamide acetyltransferase component of pyruvate dehydrogenase complex</fullName>
        <ecNumber evidence="6">2.3.1.-</ecNumber>
    </recommendedName>
</protein>
<keyword evidence="10" id="KW-0670">Pyruvate</keyword>
<proteinExistence type="inferred from homology"/>
<dbReference type="Gene3D" id="4.10.320.10">
    <property type="entry name" value="E3-binding domain"/>
    <property type="match status" value="1"/>
</dbReference>
<evidence type="ECO:0000256" key="7">
    <source>
        <dbReference type="SAM" id="MobiDB-lite"/>
    </source>
</evidence>
<dbReference type="Gene3D" id="3.30.559.10">
    <property type="entry name" value="Chloramphenicol acetyltransferase-like domain"/>
    <property type="match status" value="1"/>
</dbReference>
<reference evidence="10 11" key="1">
    <citation type="journal article" date="2013" name="Biodegradation">
        <title>Quantitative proteomic analysis of ibuprofen-degrading Patulibacter sp. strain I11.</title>
        <authorList>
            <person name="Almeida B."/>
            <person name="Kjeldal H."/>
            <person name="Lolas I."/>
            <person name="Knudsen A.D."/>
            <person name="Carvalho G."/>
            <person name="Nielsen K.L."/>
            <person name="Barreto Crespo M.T."/>
            <person name="Stensballe A."/>
            <person name="Nielsen J.L."/>
        </authorList>
    </citation>
    <scope>NUCLEOTIDE SEQUENCE [LARGE SCALE GENOMIC DNA]</scope>
    <source>
        <strain evidence="10 11">I11</strain>
    </source>
</reference>
<dbReference type="InterPro" id="IPR004167">
    <property type="entry name" value="PSBD"/>
</dbReference>
<comment type="caution">
    <text evidence="10">The sequence shown here is derived from an EMBL/GenBank/DDBJ whole genome shotgun (WGS) entry which is preliminary data.</text>
</comment>
<evidence type="ECO:0000313" key="10">
    <source>
        <dbReference type="EMBL" id="EHN10828.1"/>
    </source>
</evidence>
<feature type="region of interest" description="Disordered" evidence="7">
    <location>
        <begin position="80"/>
        <end position="135"/>
    </location>
</feature>
<dbReference type="InterPro" id="IPR036625">
    <property type="entry name" value="E3-bd_dom_sf"/>
</dbReference>
<feature type="domain" description="Peripheral subunit-binding (PSBD)" evidence="9">
    <location>
        <begin position="132"/>
        <end position="169"/>
    </location>
</feature>
<dbReference type="PROSITE" id="PS51826">
    <property type="entry name" value="PSBD"/>
    <property type="match status" value="1"/>
</dbReference>
<dbReference type="InterPro" id="IPR023213">
    <property type="entry name" value="CAT-like_dom_sf"/>
</dbReference>
<gene>
    <name evidence="10" type="ORF">PAI11_23090</name>
</gene>
<dbReference type="PATRIC" id="fig|1097667.3.peg.2290"/>
<sequence length="422" mass="42426">MPQLGLEVTEGVVVELFVLPGATVTKDLPLLELETDKASTEVVAPRDGVLRAWSVGVGDAVPVGDVLALIADTADEPLEAESSAVDTAAAEAGVPPGADDARAAGVGAAVSGASGSGSPGAGDAPDGAPRRRVAPVARRAAAALGVSLAAVEGTGPRGRVTLDDVRRAAAAESAPATSAGPLAAPAPGAASGTAEELPISAIRRAIARRMRASQLIPQYQLQRDIDASHLLAQKAAQAEGRNAAARIGVNDLLVQALAETVRRHPELAVTWVDGDDGPRMIRSGADGVGLAVASDKGLVVPVIRDPQTAGLAAIAEQRQRLVAAARGGTLGLDEMAGAAITLSNLGGFGVDRFTAMLNPGESAIVAVGRTVERVVPRRRGTAVVPVLAVTVSFDHRVIDGAVGAAALGTLAALLEGDLAWRP</sequence>
<evidence type="ECO:0000259" key="9">
    <source>
        <dbReference type="PROSITE" id="PS51826"/>
    </source>
</evidence>
<feature type="domain" description="Lipoyl-binding" evidence="8">
    <location>
        <begin position="1"/>
        <end position="71"/>
    </location>
</feature>
<dbReference type="EMBL" id="AGUD01000200">
    <property type="protein sequence ID" value="EHN10828.1"/>
    <property type="molecule type" value="Genomic_DNA"/>
</dbReference>
<comment type="cofactor">
    <cofactor evidence="1 6">
        <name>(R)-lipoate</name>
        <dbReference type="ChEBI" id="CHEBI:83088"/>
    </cofactor>
</comment>
<feature type="compositionally biased region" description="Low complexity" evidence="7">
    <location>
        <begin position="92"/>
        <end position="113"/>
    </location>
</feature>
<evidence type="ECO:0000256" key="5">
    <source>
        <dbReference type="ARBA" id="ARBA00023315"/>
    </source>
</evidence>
<keyword evidence="11" id="KW-1185">Reference proteome</keyword>
<comment type="similarity">
    <text evidence="2 6">Belongs to the 2-oxoacid dehydrogenase family.</text>
</comment>
<evidence type="ECO:0000256" key="2">
    <source>
        <dbReference type="ARBA" id="ARBA00007317"/>
    </source>
</evidence>
<organism evidence="10 11">
    <name type="scientific">Patulibacter medicamentivorans</name>
    <dbReference type="NCBI Taxonomy" id="1097667"/>
    <lineage>
        <taxon>Bacteria</taxon>
        <taxon>Bacillati</taxon>
        <taxon>Actinomycetota</taxon>
        <taxon>Thermoleophilia</taxon>
        <taxon>Solirubrobacterales</taxon>
        <taxon>Patulibacteraceae</taxon>
        <taxon>Patulibacter</taxon>
    </lineage>
</organism>
<dbReference type="InterPro" id="IPR003016">
    <property type="entry name" value="2-oxoA_DH_lipoyl-BS"/>
</dbReference>
<keyword evidence="5 6" id="KW-0012">Acyltransferase</keyword>